<evidence type="ECO:0000259" key="3">
    <source>
        <dbReference type="SMART" id="SM00906"/>
    </source>
</evidence>
<dbReference type="GO" id="GO:0006351">
    <property type="term" value="P:DNA-templated transcription"/>
    <property type="evidence" value="ECO:0007669"/>
    <property type="project" value="InterPro"/>
</dbReference>
<feature type="compositionally biased region" description="Low complexity" evidence="2">
    <location>
        <begin position="398"/>
        <end position="411"/>
    </location>
</feature>
<keyword evidence="5" id="KW-1185">Reference proteome</keyword>
<evidence type="ECO:0000313" key="4">
    <source>
        <dbReference type="EMBL" id="RDW76949.1"/>
    </source>
</evidence>
<dbReference type="AlphaFoldDB" id="A0A3D8RSC8"/>
<dbReference type="CDD" id="cd12148">
    <property type="entry name" value="fungal_TF_MHR"/>
    <property type="match status" value="1"/>
</dbReference>
<keyword evidence="1" id="KW-0539">Nucleus</keyword>
<dbReference type="PANTHER" id="PTHR47425">
    <property type="entry name" value="FARB-RELATED"/>
    <property type="match status" value="1"/>
</dbReference>
<proteinExistence type="predicted"/>
<dbReference type="EMBL" id="PDLM01000005">
    <property type="protein sequence ID" value="RDW76949.1"/>
    <property type="molecule type" value="Genomic_DNA"/>
</dbReference>
<dbReference type="SMART" id="SM00906">
    <property type="entry name" value="Fungal_trans"/>
    <property type="match status" value="1"/>
</dbReference>
<evidence type="ECO:0000256" key="1">
    <source>
        <dbReference type="ARBA" id="ARBA00023242"/>
    </source>
</evidence>
<evidence type="ECO:0000256" key="2">
    <source>
        <dbReference type="SAM" id="MobiDB-lite"/>
    </source>
</evidence>
<dbReference type="Pfam" id="PF04082">
    <property type="entry name" value="Fungal_trans"/>
    <property type="match status" value="1"/>
</dbReference>
<protein>
    <recommendedName>
        <fullName evidence="3">Xylanolytic transcriptional activator regulatory domain-containing protein</fullName>
    </recommendedName>
</protein>
<name>A0A3D8RSC8_9HELO</name>
<accession>A0A3D8RSC8</accession>
<dbReference type="OrthoDB" id="5121955at2759"/>
<evidence type="ECO:0000313" key="5">
    <source>
        <dbReference type="Proteomes" id="UP000256645"/>
    </source>
</evidence>
<dbReference type="InterPro" id="IPR007219">
    <property type="entry name" value="XnlR_reg_dom"/>
</dbReference>
<dbReference type="InterPro" id="IPR052761">
    <property type="entry name" value="Fungal_Detox/Toxin_TFs"/>
</dbReference>
<comment type="caution">
    <text evidence="4">The sequence shown here is derived from an EMBL/GenBank/DDBJ whole genome shotgun (WGS) entry which is preliminary data.</text>
</comment>
<gene>
    <name evidence="4" type="ORF">BP6252_05002</name>
</gene>
<sequence>MLRTLWRSLSLKKTTKSHVLAEASVERSLPELDSHESRSEIYTQLHDDTQKYILEQEGFKPPLKITQIENVATLAQPKSSQSSCSHLKYSETTLPGVFTPFPSHLDIADLAYLKSRDALTIPDKTTQLELLKGYIQGVHSTLPILDLKEFLSRAGFSQLLLTESSNLGKTCEVIEIETISFLLFQAVLFAGVEYVSSKVLRQAGYRDRKSAKRIFFRRVRLLYDFDTCNDHISMVQSLLLMSLCPPCSQSQKEGKGARHWLGLAVSMAINLGLNRDKTKFGSLSHRLHLKRRIWWTAFVRDRTLALDIGGYATQRFAIRREDCEMDMLSLHDFELDQPGIRHETTESLVLSKRAADVVERVLLCWNIETDLVARTSSCCFKSSAQITPALQEQAEPVSSNNTPTSSSSLNSDLARGEIWDDSEDIEEWTSSSPSIINAYVNEQSSQESSDSILGANFVHQVGFCNGSGHDVVGEYEDYLEYFNFAMVE</sequence>
<dbReference type="GO" id="GO:0008270">
    <property type="term" value="F:zinc ion binding"/>
    <property type="evidence" value="ECO:0007669"/>
    <property type="project" value="InterPro"/>
</dbReference>
<dbReference type="Proteomes" id="UP000256645">
    <property type="component" value="Unassembled WGS sequence"/>
</dbReference>
<dbReference type="PANTHER" id="PTHR47425:SF2">
    <property type="entry name" value="FARB-RELATED"/>
    <property type="match status" value="1"/>
</dbReference>
<feature type="domain" description="Xylanolytic transcriptional activator regulatory" evidence="3">
    <location>
        <begin position="257"/>
        <end position="333"/>
    </location>
</feature>
<reference evidence="4 5" key="1">
    <citation type="journal article" date="2018" name="IMA Fungus">
        <title>IMA Genome-F 9: Draft genome sequence of Annulohypoxylon stygium, Aspergillus mulundensis, Berkeleyomyces basicola (syn. Thielaviopsis basicola), Ceratocystis smalleyi, two Cercospora beticola strains, Coleophoma cylindrospora, Fusarium fracticaudum, Phialophora cf. hyalina, and Morchella septimelata.</title>
        <authorList>
            <person name="Wingfield B.D."/>
            <person name="Bills G.F."/>
            <person name="Dong Y."/>
            <person name="Huang W."/>
            <person name="Nel W.J."/>
            <person name="Swalarsk-Parry B.S."/>
            <person name="Vaghefi N."/>
            <person name="Wilken P.M."/>
            <person name="An Z."/>
            <person name="de Beer Z.W."/>
            <person name="De Vos L."/>
            <person name="Chen L."/>
            <person name="Duong T.A."/>
            <person name="Gao Y."/>
            <person name="Hammerbacher A."/>
            <person name="Kikkert J.R."/>
            <person name="Li Y."/>
            <person name="Li H."/>
            <person name="Li K."/>
            <person name="Li Q."/>
            <person name="Liu X."/>
            <person name="Ma X."/>
            <person name="Naidoo K."/>
            <person name="Pethybridge S.J."/>
            <person name="Sun J."/>
            <person name="Steenkamp E.T."/>
            <person name="van der Nest M.A."/>
            <person name="van Wyk S."/>
            <person name="Wingfield M.J."/>
            <person name="Xiong C."/>
            <person name="Yue Q."/>
            <person name="Zhang X."/>
        </authorList>
    </citation>
    <scope>NUCLEOTIDE SEQUENCE [LARGE SCALE GENOMIC DNA]</scope>
    <source>
        <strain evidence="4 5">BP6252</strain>
    </source>
</reference>
<dbReference type="GO" id="GO:0003677">
    <property type="term" value="F:DNA binding"/>
    <property type="evidence" value="ECO:0007669"/>
    <property type="project" value="InterPro"/>
</dbReference>
<feature type="region of interest" description="Disordered" evidence="2">
    <location>
        <begin position="391"/>
        <end position="412"/>
    </location>
</feature>
<organism evidence="4 5">
    <name type="scientific">Coleophoma cylindrospora</name>
    <dbReference type="NCBI Taxonomy" id="1849047"/>
    <lineage>
        <taxon>Eukaryota</taxon>
        <taxon>Fungi</taxon>
        <taxon>Dikarya</taxon>
        <taxon>Ascomycota</taxon>
        <taxon>Pezizomycotina</taxon>
        <taxon>Leotiomycetes</taxon>
        <taxon>Helotiales</taxon>
        <taxon>Dermateaceae</taxon>
        <taxon>Coleophoma</taxon>
    </lineage>
</organism>